<organism evidence="1 2">
    <name type="scientific">Erythrobacter crassostreae</name>
    <dbReference type="NCBI Taxonomy" id="2828328"/>
    <lineage>
        <taxon>Bacteria</taxon>
        <taxon>Pseudomonadati</taxon>
        <taxon>Pseudomonadota</taxon>
        <taxon>Alphaproteobacteria</taxon>
        <taxon>Sphingomonadales</taxon>
        <taxon>Erythrobacteraceae</taxon>
        <taxon>Erythrobacter/Porphyrobacter group</taxon>
        <taxon>Erythrobacter</taxon>
    </lineage>
</organism>
<evidence type="ECO:0000313" key="1">
    <source>
        <dbReference type="EMBL" id="MBV7258438.1"/>
    </source>
</evidence>
<dbReference type="PROSITE" id="PS51257">
    <property type="entry name" value="PROKAR_LIPOPROTEIN"/>
    <property type="match status" value="1"/>
</dbReference>
<protein>
    <submittedName>
        <fullName evidence="1">Biopolymer transporter ExbD</fullName>
    </submittedName>
</protein>
<dbReference type="RefSeq" id="WP_218403759.1">
    <property type="nucleotide sequence ID" value="NZ_JAGSPC010000001.1"/>
</dbReference>
<evidence type="ECO:0000313" key="2">
    <source>
        <dbReference type="Proteomes" id="UP001138681"/>
    </source>
</evidence>
<dbReference type="Proteomes" id="UP001138681">
    <property type="component" value="Unassembled WGS sequence"/>
</dbReference>
<gene>
    <name evidence="1" type="ORF">KCG46_02470</name>
</gene>
<comment type="caution">
    <text evidence="1">The sequence shown here is derived from an EMBL/GenBank/DDBJ whole genome shotgun (WGS) entry which is preliminary data.</text>
</comment>
<reference evidence="1" key="1">
    <citation type="submission" date="2021-04" db="EMBL/GenBank/DDBJ databases">
        <authorList>
            <person name="Pira H."/>
            <person name="Risdian C."/>
            <person name="Wink J."/>
        </authorList>
    </citation>
    <scope>NUCLEOTIDE SEQUENCE</scope>
    <source>
        <strain evidence="1">WH158</strain>
    </source>
</reference>
<keyword evidence="2" id="KW-1185">Reference proteome</keyword>
<dbReference type="EMBL" id="JAGSPC010000001">
    <property type="protein sequence ID" value="MBV7258438.1"/>
    <property type="molecule type" value="Genomic_DNA"/>
</dbReference>
<name>A0A9X1F326_9SPHN</name>
<accession>A0A9X1F326</accession>
<sequence>MKRLKLSHFQRSGMLALGLAIPLGLTGCNAPLTQSGISEPTINHDRNLLEIGADDTLRWNGVLFPLGSLPDLLKQTTELAKEPELEFRPAANASYDLSAQVIGAIRESGVAKFGFVGNEKYRVTDPSND</sequence>
<proteinExistence type="predicted"/>
<dbReference type="AlphaFoldDB" id="A0A9X1F326"/>